<dbReference type="SUPFAM" id="SSF69572">
    <property type="entry name" value="Activating enzymes of the ubiquitin-like proteins"/>
    <property type="match status" value="1"/>
</dbReference>
<dbReference type="CDD" id="cd01492">
    <property type="entry name" value="Aos1_SUMO"/>
    <property type="match status" value="1"/>
</dbReference>
<keyword evidence="12" id="KW-1185">Reference proteome</keyword>
<evidence type="ECO:0000259" key="10">
    <source>
        <dbReference type="Pfam" id="PF00899"/>
    </source>
</evidence>
<dbReference type="GO" id="GO:0019948">
    <property type="term" value="F:SUMO activating enzyme activity"/>
    <property type="evidence" value="ECO:0007669"/>
    <property type="project" value="TreeGrafter"/>
</dbReference>
<feature type="compositionally biased region" description="Basic and acidic residues" evidence="9">
    <location>
        <begin position="173"/>
        <end position="184"/>
    </location>
</feature>
<evidence type="ECO:0000256" key="6">
    <source>
        <dbReference type="ARBA" id="ARBA00026003"/>
    </source>
</evidence>
<accession>A0A6J8EJV6</accession>
<evidence type="ECO:0000256" key="7">
    <source>
        <dbReference type="ARBA" id="ARBA00044187"/>
    </source>
</evidence>
<comment type="pathway">
    <text evidence="2">Protein modification; protein sumoylation.</text>
</comment>
<dbReference type="Gene3D" id="3.40.50.720">
    <property type="entry name" value="NAD(P)-binding Rossmann-like Domain"/>
    <property type="match status" value="1"/>
</dbReference>
<protein>
    <recommendedName>
        <fullName evidence="7">SUMO-activating enzyme subunit 1</fullName>
    </recommendedName>
    <alternativeName>
        <fullName evidence="8">Ubiquitin-like 1-activating enzyme E1A</fullName>
    </alternativeName>
</protein>
<evidence type="ECO:0000256" key="8">
    <source>
        <dbReference type="ARBA" id="ARBA00044354"/>
    </source>
</evidence>
<evidence type="ECO:0000256" key="4">
    <source>
        <dbReference type="ARBA" id="ARBA00022786"/>
    </source>
</evidence>
<dbReference type="InterPro" id="IPR035985">
    <property type="entry name" value="Ubiquitin-activating_enz"/>
</dbReference>
<dbReference type="PANTHER" id="PTHR10953">
    <property type="entry name" value="UBIQUITIN-ACTIVATING ENZYME E1"/>
    <property type="match status" value="1"/>
</dbReference>
<keyword evidence="4" id="KW-0833">Ubl conjugation pathway</keyword>
<evidence type="ECO:0000313" key="12">
    <source>
        <dbReference type="Proteomes" id="UP000507470"/>
    </source>
</evidence>
<dbReference type="OrthoDB" id="412647at2759"/>
<dbReference type="GO" id="GO:0004839">
    <property type="term" value="F:ubiquitin activating enzyme activity"/>
    <property type="evidence" value="ECO:0007669"/>
    <property type="project" value="UniProtKB-EC"/>
</dbReference>
<feature type="domain" description="THIF-type NAD/FAD binding fold" evidence="10">
    <location>
        <begin position="15"/>
        <end position="333"/>
    </location>
</feature>
<dbReference type="InterPro" id="IPR000011">
    <property type="entry name" value="UBQ/SUMO-activ_enz_E1-like"/>
</dbReference>
<comment type="subunit">
    <text evidence="6">Heterodimer of SAE1 and UBA2/SAE2. The heterodimer corresponds to the two domains that are encoded on a single polypeptide chain in ubiquitin-activating enzyme E1. Interacts with UBE2I.</text>
</comment>
<gene>
    <name evidence="11" type="ORF">MCOR_52784</name>
</gene>
<name>A0A6J8EJV6_MYTCO</name>
<feature type="region of interest" description="Disordered" evidence="9">
    <location>
        <begin position="173"/>
        <end position="198"/>
    </location>
</feature>
<evidence type="ECO:0000256" key="3">
    <source>
        <dbReference type="ARBA" id="ARBA00005673"/>
    </source>
</evidence>
<keyword evidence="11" id="KW-0436">Ligase</keyword>
<dbReference type="FunFam" id="3.40.50.720:FF:000744">
    <property type="entry name" value="Smt3 activating enzyme 1"/>
    <property type="match status" value="1"/>
</dbReference>
<sequence>MTDQENITEDEAALYDRQIRLWGLDAQKRLRHSRILLIGLRGLGAEIAKNIVLAGIKSLTLLDQTEVTEEDTCSQFLIPQSEIGKNRAKSSLEKTQQLNPMVEVTADDSDPKDKPDSYFSEFDVICATCCSSSLLTRIDKICADKKVKFFAGDVFGYYGYMFSDLGEHEYAEEVPKPKEKKSDTDNDEPSPKKAKVKDHETVVVKKNATFTRLQHALDVDWRTDKNSKKIRRTPNTYFIMQILLKFMEQNGRRVALGSREDDIVVLNNIRNTVLEDMKLNDSVVSKEFSSYCFAELSPVCAIVGGVIGQEIIKAVSQRDSPHNNFFFYNGVNGEGLVDKIG</sequence>
<dbReference type="InterPro" id="IPR000594">
    <property type="entry name" value="ThiF_NAD_FAD-bd"/>
</dbReference>
<evidence type="ECO:0000256" key="9">
    <source>
        <dbReference type="SAM" id="MobiDB-lite"/>
    </source>
</evidence>
<dbReference type="AlphaFoldDB" id="A0A6J8EJV6"/>
<organism evidence="11 12">
    <name type="scientific">Mytilus coruscus</name>
    <name type="common">Sea mussel</name>
    <dbReference type="NCBI Taxonomy" id="42192"/>
    <lineage>
        <taxon>Eukaryota</taxon>
        <taxon>Metazoa</taxon>
        <taxon>Spiralia</taxon>
        <taxon>Lophotrochozoa</taxon>
        <taxon>Mollusca</taxon>
        <taxon>Bivalvia</taxon>
        <taxon>Autobranchia</taxon>
        <taxon>Pteriomorphia</taxon>
        <taxon>Mytilida</taxon>
        <taxon>Mytiloidea</taxon>
        <taxon>Mytilidae</taxon>
        <taxon>Mytilinae</taxon>
        <taxon>Mytilus</taxon>
    </lineage>
</organism>
<dbReference type="EMBL" id="CACVKT020009160">
    <property type="protein sequence ID" value="CAC5420567.1"/>
    <property type="molecule type" value="Genomic_DNA"/>
</dbReference>
<evidence type="ECO:0000313" key="11">
    <source>
        <dbReference type="EMBL" id="CAC5420567.1"/>
    </source>
</evidence>
<reference evidence="11 12" key="1">
    <citation type="submission" date="2020-06" db="EMBL/GenBank/DDBJ databases">
        <authorList>
            <person name="Li R."/>
            <person name="Bekaert M."/>
        </authorList>
    </citation>
    <scope>NUCLEOTIDE SEQUENCE [LARGE SCALE GENOMIC DNA]</scope>
    <source>
        <strain evidence="12">wild</strain>
    </source>
</reference>
<comment type="similarity">
    <text evidence="3">Belongs to the ubiquitin-activating E1 family.</text>
</comment>
<evidence type="ECO:0000256" key="1">
    <source>
        <dbReference type="ARBA" id="ARBA00004123"/>
    </source>
</evidence>
<comment type="subcellular location">
    <subcellularLocation>
        <location evidence="1">Nucleus</location>
    </subcellularLocation>
</comment>
<dbReference type="Pfam" id="PF00899">
    <property type="entry name" value="ThiF"/>
    <property type="match status" value="1"/>
</dbReference>
<dbReference type="GO" id="GO:0016925">
    <property type="term" value="P:protein sumoylation"/>
    <property type="evidence" value="ECO:0007669"/>
    <property type="project" value="TreeGrafter"/>
</dbReference>
<keyword evidence="5" id="KW-0539">Nucleus</keyword>
<dbReference type="Proteomes" id="UP000507470">
    <property type="component" value="Unassembled WGS sequence"/>
</dbReference>
<dbReference type="PANTHER" id="PTHR10953:SF162">
    <property type="entry name" value="SUMO-ACTIVATING ENZYME SUBUNIT 1"/>
    <property type="match status" value="1"/>
</dbReference>
<dbReference type="GO" id="GO:0005737">
    <property type="term" value="C:cytoplasm"/>
    <property type="evidence" value="ECO:0007669"/>
    <property type="project" value="TreeGrafter"/>
</dbReference>
<dbReference type="InterPro" id="IPR045886">
    <property type="entry name" value="ThiF/MoeB/HesA"/>
</dbReference>
<evidence type="ECO:0000256" key="5">
    <source>
        <dbReference type="ARBA" id="ARBA00023242"/>
    </source>
</evidence>
<dbReference type="GO" id="GO:0031510">
    <property type="term" value="C:SUMO activating enzyme complex"/>
    <property type="evidence" value="ECO:0007669"/>
    <property type="project" value="TreeGrafter"/>
</dbReference>
<proteinExistence type="inferred from homology"/>
<dbReference type="PRINTS" id="PR01849">
    <property type="entry name" value="UBIQUITINACT"/>
</dbReference>
<evidence type="ECO:0000256" key="2">
    <source>
        <dbReference type="ARBA" id="ARBA00004718"/>
    </source>
</evidence>